<dbReference type="KEGG" id="eba:p2A10"/>
<evidence type="ECO:0000256" key="1">
    <source>
        <dbReference type="ARBA" id="ARBA00023122"/>
    </source>
</evidence>
<name>Q5NWN3_AROAE</name>
<reference evidence="4 5" key="1">
    <citation type="journal article" date="2005" name="Arch. Microbiol.">
        <title>The genome sequence of an anaerobic aromatic-degrading denitrifying bacterium, strain EbN1.</title>
        <authorList>
            <person name="Rabus R."/>
            <person name="Kube M."/>
            <person name="Heider J."/>
            <person name="Beck A."/>
            <person name="Heitmann K."/>
            <person name="Widdel F."/>
            <person name="Reinhardt R."/>
        </authorList>
    </citation>
    <scope>NUCLEOTIDE SEQUENCE [LARGE SCALE GENOMIC DNA]</scope>
    <source>
        <strain evidence="4 5">EbN1</strain>
        <plasmid evidence="5">Plasmid pAzo2</plasmid>
    </source>
</reference>
<dbReference type="AlphaFoldDB" id="Q5NWN3"/>
<dbReference type="HOGENOM" id="CLU_040681_3_1_4"/>
<dbReference type="PANTHER" id="PTHR43080:SF2">
    <property type="entry name" value="CBS DOMAIN-CONTAINING PROTEIN"/>
    <property type="match status" value="1"/>
</dbReference>
<keyword evidence="4" id="KW-0614">Plasmid</keyword>
<dbReference type="eggNOG" id="COG0517">
    <property type="taxonomic scope" value="Bacteria"/>
</dbReference>
<dbReference type="Proteomes" id="UP000006552">
    <property type="component" value="Plasmid 2"/>
</dbReference>
<dbReference type="SMART" id="SM00116">
    <property type="entry name" value="CBS"/>
    <property type="match status" value="2"/>
</dbReference>
<dbReference type="Gene3D" id="3.10.580.10">
    <property type="entry name" value="CBS-domain"/>
    <property type="match status" value="1"/>
</dbReference>
<keyword evidence="5" id="KW-1185">Reference proteome</keyword>
<dbReference type="SUPFAM" id="SSF54631">
    <property type="entry name" value="CBS-domain pair"/>
    <property type="match status" value="1"/>
</dbReference>
<evidence type="ECO:0000313" key="4">
    <source>
        <dbReference type="EMBL" id="CAI10531.1"/>
    </source>
</evidence>
<evidence type="ECO:0000313" key="5">
    <source>
        <dbReference type="Proteomes" id="UP000006552"/>
    </source>
</evidence>
<dbReference type="Pfam" id="PF00571">
    <property type="entry name" value="CBS"/>
    <property type="match status" value="2"/>
</dbReference>
<accession>Q5NWN3</accession>
<geneLocation type="plasmid" evidence="5">
    <name>pAzo2</name>
</geneLocation>
<dbReference type="EMBL" id="CR555308">
    <property type="protein sequence ID" value="CAI10531.1"/>
    <property type="molecule type" value="Genomic_DNA"/>
</dbReference>
<evidence type="ECO:0000259" key="3">
    <source>
        <dbReference type="PROSITE" id="PS51371"/>
    </source>
</evidence>
<proteinExistence type="predicted"/>
<feature type="domain" description="CBS" evidence="3">
    <location>
        <begin position="19"/>
        <end position="75"/>
    </location>
</feature>
<gene>
    <name evidence="4" type="ORF">p2A10</name>
</gene>
<organism evidence="4 5">
    <name type="scientific">Aromatoleum aromaticum (strain DSM 19018 / LMG 30748 / EbN1)</name>
    <name type="common">Azoarcus sp. (strain EbN1)</name>
    <dbReference type="NCBI Taxonomy" id="76114"/>
    <lineage>
        <taxon>Bacteria</taxon>
        <taxon>Pseudomonadati</taxon>
        <taxon>Pseudomonadota</taxon>
        <taxon>Betaproteobacteria</taxon>
        <taxon>Rhodocyclales</taxon>
        <taxon>Rhodocyclaceae</taxon>
        <taxon>Aromatoleum</taxon>
    </lineage>
</organism>
<keyword evidence="1 2" id="KW-0129">CBS domain</keyword>
<dbReference type="InterPro" id="IPR051257">
    <property type="entry name" value="Diverse_CBS-Domain"/>
</dbReference>
<sequence length="158" mass="17844">MESKMQLRDILRMRNRERGLPRIRSVPPEVLLLDALKTMARHALGALVVSTRDRFIGLVTLNDVLQALSLRGAEVLAGSVDEIMNAEAIISRPDDAIEDVRRLMFERCLSHVPVIDEGRLLDVISRVDVADAAYAECQFENQLLKHYIKGWPDPDRAT</sequence>
<evidence type="ECO:0000256" key="2">
    <source>
        <dbReference type="PROSITE-ProRule" id="PRU00703"/>
    </source>
</evidence>
<dbReference type="InterPro" id="IPR046342">
    <property type="entry name" value="CBS_dom_sf"/>
</dbReference>
<dbReference type="PANTHER" id="PTHR43080">
    <property type="entry name" value="CBS DOMAIN-CONTAINING PROTEIN CBSX3, MITOCHONDRIAL"/>
    <property type="match status" value="1"/>
</dbReference>
<feature type="domain" description="CBS" evidence="3">
    <location>
        <begin position="84"/>
        <end position="143"/>
    </location>
</feature>
<protein>
    <recommendedName>
        <fullName evidence="3">CBS domain-containing protein</fullName>
    </recommendedName>
</protein>
<dbReference type="InterPro" id="IPR000644">
    <property type="entry name" value="CBS_dom"/>
</dbReference>
<dbReference type="PROSITE" id="PS51371">
    <property type="entry name" value="CBS"/>
    <property type="match status" value="2"/>
</dbReference>